<organism evidence="1 2">
    <name type="scientific">Hymenobacter negativus</name>
    <dbReference type="NCBI Taxonomy" id="2795026"/>
    <lineage>
        <taxon>Bacteria</taxon>
        <taxon>Pseudomonadati</taxon>
        <taxon>Bacteroidota</taxon>
        <taxon>Cytophagia</taxon>
        <taxon>Cytophagales</taxon>
        <taxon>Hymenobacteraceae</taxon>
        <taxon>Hymenobacter</taxon>
    </lineage>
</organism>
<evidence type="ECO:0000313" key="1">
    <source>
        <dbReference type="EMBL" id="MBO2009920.1"/>
    </source>
</evidence>
<dbReference type="RefSeq" id="WP_208175555.1">
    <property type="nucleotide sequence ID" value="NZ_JAGETZ010000005.1"/>
</dbReference>
<name>A0ABS3QF92_9BACT</name>
<dbReference type="EMBL" id="JAGETZ010000005">
    <property type="protein sequence ID" value="MBO2009920.1"/>
    <property type="molecule type" value="Genomic_DNA"/>
</dbReference>
<comment type="caution">
    <text evidence="1">The sequence shown here is derived from an EMBL/GenBank/DDBJ whole genome shotgun (WGS) entry which is preliminary data.</text>
</comment>
<dbReference type="Proteomes" id="UP000664369">
    <property type="component" value="Unassembled WGS sequence"/>
</dbReference>
<evidence type="ECO:0000313" key="2">
    <source>
        <dbReference type="Proteomes" id="UP000664369"/>
    </source>
</evidence>
<sequence>MAPDSLTTETLVAHTSDCTLTVKVTPTAEALHLHYQIRNTASRPLYLLNQLWENAWRDTTRNQLIFYALPNLANVEASSEAVTVSKKVVDVPPGLLVEARRIPLMTRVAPGAEYAETVVLPLPLQLNNMYQSGPLNVPAVPRPLYFELGYLPSEPAETAIREVATPEGSAFGTNAFPASEQAIITVGPFGQSFQVLADERPAPASSNGQWTPWG</sequence>
<reference evidence="1 2" key="1">
    <citation type="submission" date="2021-03" db="EMBL/GenBank/DDBJ databases">
        <authorList>
            <person name="Kim M.K."/>
        </authorList>
    </citation>
    <scope>NUCLEOTIDE SEQUENCE [LARGE SCALE GENOMIC DNA]</scope>
    <source>
        <strain evidence="1 2">BT442</strain>
    </source>
</reference>
<proteinExistence type="predicted"/>
<accession>A0ABS3QF92</accession>
<protein>
    <submittedName>
        <fullName evidence="1">Uncharacterized protein</fullName>
    </submittedName>
</protein>
<gene>
    <name evidence="1" type="ORF">J4E00_12730</name>
</gene>
<keyword evidence="2" id="KW-1185">Reference proteome</keyword>